<dbReference type="GO" id="GO:0009103">
    <property type="term" value="P:lipopolysaccharide biosynthetic process"/>
    <property type="evidence" value="ECO:0007669"/>
    <property type="project" value="UniProtKB-KW"/>
</dbReference>
<evidence type="ECO:0000256" key="9">
    <source>
        <dbReference type="ARBA" id="ARBA00022989"/>
    </source>
</evidence>
<dbReference type="Pfam" id="PF00892">
    <property type="entry name" value="EamA"/>
    <property type="match status" value="1"/>
</dbReference>
<evidence type="ECO:0000313" key="14">
    <source>
        <dbReference type="EMBL" id="GAF25712.1"/>
    </source>
</evidence>
<keyword evidence="6" id="KW-0441">Lipid A biosynthesis</keyword>
<evidence type="ECO:0000256" key="5">
    <source>
        <dbReference type="ARBA" id="ARBA00022519"/>
    </source>
</evidence>
<dbReference type="GO" id="GO:0022857">
    <property type="term" value="F:transmembrane transporter activity"/>
    <property type="evidence" value="ECO:0007669"/>
    <property type="project" value="InterPro"/>
</dbReference>
<evidence type="ECO:0000256" key="3">
    <source>
        <dbReference type="ARBA" id="ARBA00022475"/>
    </source>
</evidence>
<feature type="domain" description="EamA" evidence="13">
    <location>
        <begin position="43"/>
        <end position="114"/>
    </location>
</feature>
<evidence type="ECO:0000256" key="2">
    <source>
        <dbReference type="ARBA" id="ARBA00007362"/>
    </source>
</evidence>
<dbReference type="Gene3D" id="1.10.3730.20">
    <property type="match status" value="1"/>
</dbReference>
<evidence type="ECO:0000256" key="10">
    <source>
        <dbReference type="ARBA" id="ARBA00023098"/>
    </source>
</evidence>
<dbReference type="AlphaFoldDB" id="A0A0S6UEA7"/>
<evidence type="ECO:0000259" key="13">
    <source>
        <dbReference type="Pfam" id="PF00892"/>
    </source>
</evidence>
<evidence type="ECO:0000256" key="11">
    <source>
        <dbReference type="ARBA" id="ARBA00023136"/>
    </source>
</evidence>
<dbReference type="PANTHER" id="PTHR30561">
    <property type="entry name" value="SMR FAMILY PROTON-DEPENDENT DRUG EFFLUX TRANSPORTER SUGE"/>
    <property type="match status" value="1"/>
</dbReference>
<dbReference type="RefSeq" id="WP_025773574.1">
    <property type="nucleotide sequence ID" value="NZ_DF238840.1"/>
</dbReference>
<sequence>MPVLLLILLSVFLGAVAQVLFKVGVQHLGQVVFDFQGLARLVFSPFVLSGLIAFASSFLLWLKVLAEVPLSYAYPMVSLGYVFVFLAAWLFLGESLPPLRIMGLALIVAGILAIARS</sequence>
<keyword evidence="10" id="KW-0443">Lipid metabolism</keyword>
<dbReference type="Proteomes" id="UP000063718">
    <property type="component" value="Unassembled WGS sequence"/>
</dbReference>
<keyword evidence="7 12" id="KW-0812">Transmembrane</keyword>
<dbReference type="EMBL" id="DF238840">
    <property type="protein sequence ID" value="GAF25712.1"/>
    <property type="molecule type" value="Genomic_DNA"/>
</dbReference>
<protein>
    <submittedName>
        <fullName evidence="14">Permeases of the drug/metabolite transporter (DMT) superfamily</fullName>
    </submittedName>
</protein>
<name>A0A0S6UEA7_NEOTH</name>
<reference evidence="14" key="1">
    <citation type="journal article" date="2014" name="Gene">
        <title>Genome-guided analysis of transformation efficiency and carbon dioxide assimilation by Moorella thermoacetica Y72.</title>
        <authorList>
            <person name="Tsukahara K."/>
            <person name="Kita A."/>
            <person name="Nakashimada Y."/>
            <person name="Hoshino T."/>
            <person name="Murakami K."/>
        </authorList>
    </citation>
    <scope>NUCLEOTIDE SEQUENCE [LARGE SCALE GENOMIC DNA]</scope>
    <source>
        <strain evidence="14">Y72</strain>
    </source>
</reference>
<dbReference type="InterPro" id="IPR037185">
    <property type="entry name" value="EmrE-like"/>
</dbReference>
<evidence type="ECO:0000256" key="6">
    <source>
        <dbReference type="ARBA" id="ARBA00022556"/>
    </source>
</evidence>
<evidence type="ECO:0000256" key="1">
    <source>
        <dbReference type="ARBA" id="ARBA00004651"/>
    </source>
</evidence>
<keyword evidence="11 12" id="KW-0472">Membrane</keyword>
<gene>
    <name evidence="14" type="ORF">MTY_1048</name>
</gene>
<organism evidence="14">
    <name type="scientific">Moorella thermoacetica Y72</name>
    <dbReference type="NCBI Taxonomy" id="1325331"/>
    <lineage>
        <taxon>Bacteria</taxon>
        <taxon>Bacillati</taxon>
        <taxon>Bacillota</taxon>
        <taxon>Clostridia</taxon>
        <taxon>Neomoorellales</taxon>
        <taxon>Neomoorellaceae</taxon>
        <taxon>Neomoorella</taxon>
    </lineage>
</organism>
<evidence type="ECO:0000256" key="8">
    <source>
        <dbReference type="ARBA" id="ARBA00022985"/>
    </source>
</evidence>
<comment type="similarity">
    <text evidence="2">Belongs to the EamA transporter family.</text>
</comment>
<proteinExistence type="inferred from homology"/>
<keyword evidence="5" id="KW-0997">Cell inner membrane</keyword>
<feature type="transmembrane region" description="Helical" evidence="12">
    <location>
        <begin position="98"/>
        <end position="115"/>
    </location>
</feature>
<keyword evidence="3" id="KW-1003">Cell membrane</keyword>
<keyword evidence="4" id="KW-0444">Lipid biosynthesis</keyword>
<evidence type="ECO:0000256" key="12">
    <source>
        <dbReference type="SAM" id="Phobius"/>
    </source>
</evidence>
<dbReference type="PANTHER" id="PTHR30561:SF9">
    <property type="entry name" value="4-AMINO-4-DEOXY-L-ARABINOSE-PHOSPHOUNDECAPRENOL FLIPPASE SUBUNIT ARNF-RELATED"/>
    <property type="match status" value="1"/>
</dbReference>
<dbReference type="InterPro" id="IPR000620">
    <property type="entry name" value="EamA_dom"/>
</dbReference>
<comment type="subcellular location">
    <subcellularLocation>
        <location evidence="1">Cell membrane</location>
        <topology evidence="1">Multi-pass membrane protein</topology>
    </subcellularLocation>
</comment>
<evidence type="ECO:0000256" key="7">
    <source>
        <dbReference type="ARBA" id="ARBA00022692"/>
    </source>
</evidence>
<feature type="transmembrane region" description="Helical" evidence="12">
    <location>
        <begin position="74"/>
        <end position="92"/>
    </location>
</feature>
<dbReference type="SUPFAM" id="SSF103481">
    <property type="entry name" value="Multidrug resistance efflux transporter EmrE"/>
    <property type="match status" value="1"/>
</dbReference>
<feature type="transmembrane region" description="Helical" evidence="12">
    <location>
        <begin position="41"/>
        <end position="62"/>
    </location>
</feature>
<evidence type="ECO:0000256" key="4">
    <source>
        <dbReference type="ARBA" id="ARBA00022516"/>
    </source>
</evidence>
<dbReference type="GO" id="GO:0005886">
    <property type="term" value="C:plasma membrane"/>
    <property type="evidence" value="ECO:0007669"/>
    <property type="project" value="UniProtKB-SubCell"/>
</dbReference>
<keyword evidence="9 12" id="KW-1133">Transmembrane helix</keyword>
<keyword evidence="8" id="KW-0448">Lipopolysaccharide biosynthesis</keyword>
<dbReference type="InterPro" id="IPR000390">
    <property type="entry name" value="Small_drug/metabolite_transptr"/>
</dbReference>
<accession>A0A0S6UEA7</accession>